<dbReference type="RefSeq" id="WP_345931078.1">
    <property type="nucleotide sequence ID" value="NZ_JBBKTV010000001.1"/>
</dbReference>
<dbReference type="Proteomes" id="UP001413721">
    <property type="component" value="Unassembled WGS sequence"/>
</dbReference>
<accession>A0ABU9YDW4</accession>
<reference evidence="1 2" key="1">
    <citation type="submission" date="2024-03" db="EMBL/GenBank/DDBJ databases">
        <title>High-quality draft genome sequencing of Tistrella sp. BH-R2-4.</title>
        <authorList>
            <person name="Dong C."/>
        </authorList>
    </citation>
    <scope>NUCLEOTIDE SEQUENCE [LARGE SCALE GENOMIC DNA]</scope>
    <source>
        <strain evidence="1 2">BH-R2-4</strain>
    </source>
</reference>
<comment type="caution">
    <text evidence="1">The sequence shown here is derived from an EMBL/GenBank/DDBJ whole genome shotgun (WGS) entry which is preliminary data.</text>
</comment>
<keyword evidence="2" id="KW-1185">Reference proteome</keyword>
<evidence type="ECO:0000313" key="2">
    <source>
        <dbReference type="Proteomes" id="UP001413721"/>
    </source>
</evidence>
<sequence length="89" mass="9723">MTTRITQSTVTFLHPATIPGLDHPLPAGAYRIEIEEELVPSLSFPVYRRISALLDLPSRPGLSQMITIDPQELDAAIARDQARSPAAES</sequence>
<proteinExistence type="predicted"/>
<gene>
    <name evidence="1" type="ORF">WG926_01600</name>
</gene>
<evidence type="ECO:0000313" key="1">
    <source>
        <dbReference type="EMBL" id="MEN2986979.1"/>
    </source>
</evidence>
<organism evidence="1 2">
    <name type="scientific">Tistrella arctica</name>
    <dbReference type="NCBI Taxonomy" id="3133430"/>
    <lineage>
        <taxon>Bacteria</taxon>
        <taxon>Pseudomonadati</taxon>
        <taxon>Pseudomonadota</taxon>
        <taxon>Alphaproteobacteria</taxon>
        <taxon>Geminicoccales</taxon>
        <taxon>Geminicoccaceae</taxon>
        <taxon>Tistrella</taxon>
    </lineage>
</organism>
<dbReference type="EMBL" id="JBBKTW010000001">
    <property type="protein sequence ID" value="MEN2986979.1"/>
    <property type="molecule type" value="Genomic_DNA"/>
</dbReference>
<protein>
    <submittedName>
        <fullName evidence="1">Uncharacterized protein</fullName>
    </submittedName>
</protein>
<name>A0ABU9YDW4_9PROT</name>